<dbReference type="Pfam" id="PF02458">
    <property type="entry name" value="Transferase"/>
    <property type="match status" value="2"/>
</dbReference>
<evidence type="ECO:0000256" key="1">
    <source>
        <dbReference type="ARBA" id="ARBA00009861"/>
    </source>
</evidence>
<dbReference type="PANTHER" id="PTHR31642:SF324">
    <property type="entry name" value="SPERMIDINE HYDROXYCINNAMOYL TRANSFERASE"/>
    <property type="match status" value="1"/>
</dbReference>
<dbReference type="Gene3D" id="3.30.559.10">
    <property type="entry name" value="Chloramphenicol acetyltransferase-like domain"/>
    <property type="match status" value="3"/>
</dbReference>
<keyword evidence="3" id="KW-1185">Reference proteome</keyword>
<dbReference type="EMBL" id="CACTIH010000104">
    <property type="protein sequence ID" value="CAA2954003.1"/>
    <property type="molecule type" value="Genomic_DNA"/>
</dbReference>
<dbReference type="InterPro" id="IPR023213">
    <property type="entry name" value="CAT-like_dom_sf"/>
</dbReference>
<accession>A0A8S0PRP7</accession>
<name>A0A8S0PRP7_OLEEU</name>
<dbReference type="InterPro" id="IPR050317">
    <property type="entry name" value="Plant_Fungal_Acyltransferase"/>
</dbReference>
<comment type="similarity">
    <text evidence="1">Belongs to the plant acyltransferase family.</text>
</comment>
<comment type="caution">
    <text evidence="2">The sequence shown here is derived from an EMBL/GenBank/DDBJ whole genome shotgun (WGS) entry which is preliminary data.</text>
</comment>
<dbReference type="AlphaFoldDB" id="A0A8S0PRP7"/>
<proteinExistence type="inferred from homology"/>
<evidence type="ECO:0000313" key="3">
    <source>
        <dbReference type="Proteomes" id="UP000594638"/>
    </source>
</evidence>
<evidence type="ECO:0000313" key="2">
    <source>
        <dbReference type="EMBL" id="CAA2954003.1"/>
    </source>
</evidence>
<reference evidence="2 3" key="1">
    <citation type="submission" date="2019-12" db="EMBL/GenBank/DDBJ databases">
        <authorList>
            <person name="Alioto T."/>
            <person name="Alioto T."/>
            <person name="Gomez Garrido J."/>
        </authorList>
    </citation>
    <scope>NUCLEOTIDE SEQUENCE [LARGE SCALE GENOMIC DNA]</scope>
</reference>
<organism evidence="2 3">
    <name type="scientific">Olea europaea subsp. europaea</name>
    <dbReference type="NCBI Taxonomy" id="158383"/>
    <lineage>
        <taxon>Eukaryota</taxon>
        <taxon>Viridiplantae</taxon>
        <taxon>Streptophyta</taxon>
        <taxon>Embryophyta</taxon>
        <taxon>Tracheophyta</taxon>
        <taxon>Spermatophyta</taxon>
        <taxon>Magnoliopsida</taxon>
        <taxon>eudicotyledons</taxon>
        <taxon>Gunneridae</taxon>
        <taxon>Pentapetalae</taxon>
        <taxon>asterids</taxon>
        <taxon>lamiids</taxon>
        <taxon>Lamiales</taxon>
        <taxon>Oleaceae</taxon>
        <taxon>Oleeae</taxon>
        <taxon>Olea</taxon>
    </lineage>
</organism>
<keyword evidence="2" id="KW-0808">Transferase</keyword>
<protein>
    <submittedName>
        <fullName evidence="2">Spermidine hydroxycinnamoyl transferase-like</fullName>
    </submittedName>
</protein>
<dbReference type="Proteomes" id="UP000594638">
    <property type="component" value="Unassembled WGS sequence"/>
</dbReference>
<dbReference type="GO" id="GO:0016747">
    <property type="term" value="F:acyltransferase activity, transferring groups other than amino-acyl groups"/>
    <property type="evidence" value="ECO:0007669"/>
    <property type="project" value="TreeGrafter"/>
</dbReference>
<dbReference type="PANTHER" id="PTHR31642">
    <property type="entry name" value="TRICHOTHECENE 3-O-ACETYLTRANSFERASE"/>
    <property type="match status" value="1"/>
</dbReference>
<dbReference type="Gramene" id="OE9A085189T1">
    <property type="protein sequence ID" value="OE9A085189C1"/>
    <property type="gene ID" value="OE9A085189"/>
</dbReference>
<dbReference type="OrthoDB" id="671439at2759"/>
<gene>
    <name evidence="2" type="ORF">OLEA9_A085189</name>
</gene>
<sequence>MVTVKTTHKVEPAEPTPNEVMYLSELDQIKAVTHVRTVHFYAPTTDFLYSDAIQILKDSLSKALVIFYPLAGRFHEIGGGRLELHCDAKGAILVEAESESRIEDFEMHVAVDSLGLGISHVIVDGPFAFHFITEWAKIARGEKTGILLVLDRTIWQIEESPKFEHTVLAPPPLLLGHSDNMEERKKTTTVTILKLSKDEINKLKDKANQDTPYRNTSRPFSRYEALTGHMWRCASKARRHAVEQITRLHIAVSFINRMQPPLPQGYFGNANLREAAIITARELLSNPLSYASSKIREAVERVTDEYVRSYLGVIKALPDVSVHRNFHTMGCALGGSYGNPRMKSQVGHLCLYMMLILVGGK</sequence>